<dbReference type="Proteomes" id="UP001154420">
    <property type="component" value="Unassembled WGS sequence"/>
</dbReference>
<dbReference type="RefSeq" id="WP_160559988.1">
    <property type="nucleotide sequence ID" value="NZ_QZDT01000013.1"/>
</dbReference>
<dbReference type="Gene3D" id="3.40.50.300">
    <property type="entry name" value="P-loop containing nucleotide triphosphate hydrolases"/>
    <property type="match status" value="1"/>
</dbReference>
<dbReference type="InterPro" id="IPR051396">
    <property type="entry name" value="Bact_Antivir_Def_Nuclease"/>
</dbReference>
<dbReference type="PANTHER" id="PTHR43581">
    <property type="entry name" value="ATP/GTP PHOSPHATASE"/>
    <property type="match status" value="1"/>
</dbReference>
<dbReference type="OrthoDB" id="9784297at2"/>
<dbReference type="InterPro" id="IPR027417">
    <property type="entry name" value="P-loop_NTPase"/>
</dbReference>
<dbReference type="AlphaFoldDB" id="A0A9X5BFT6"/>
<dbReference type="GO" id="GO:0005524">
    <property type="term" value="F:ATP binding"/>
    <property type="evidence" value="ECO:0007669"/>
    <property type="project" value="InterPro"/>
</dbReference>
<feature type="domain" description="AAA+ ATPase" evidence="1">
    <location>
        <begin position="28"/>
        <end position="303"/>
    </location>
</feature>
<organism evidence="2 3">
    <name type="scientific">Parablautia muri</name>
    <dbReference type="NCBI Taxonomy" id="2320879"/>
    <lineage>
        <taxon>Bacteria</taxon>
        <taxon>Bacillati</taxon>
        <taxon>Bacillota</taxon>
        <taxon>Clostridia</taxon>
        <taxon>Lachnospirales</taxon>
        <taxon>Lachnospiraceae</taxon>
        <taxon>Parablautia</taxon>
    </lineage>
</organism>
<dbReference type="Pfam" id="PF13175">
    <property type="entry name" value="AAA_15"/>
    <property type="match status" value="1"/>
</dbReference>
<evidence type="ECO:0000259" key="1">
    <source>
        <dbReference type="SMART" id="SM00382"/>
    </source>
</evidence>
<dbReference type="PANTHER" id="PTHR43581:SF2">
    <property type="entry name" value="EXCINUCLEASE ATPASE SUBUNIT"/>
    <property type="match status" value="1"/>
</dbReference>
<proteinExistence type="predicted"/>
<dbReference type="InterPro" id="IPR041685">
    <property type="entry name" value="AAA_GajA/Old/RecF-like"/>
</dbReference>
<protein>
    <recommendedName>
        <fullName evidence="1">AAA+ ATPase domain-containing protein</fullName>
    </recommendedName>
</protein>
<dbReference type="InterPro" id="IPR003593">
    <property type="entry name" value="AAA+_ATPase"/>
</dbReference>
<comment type="caution">
    <text evidence="2">The sequence shown here is derived from an EMBL/GenBank/DDBJ whole genome shotgun (WGS) entry which is preliminary data.</text>
</comment>
<dbReference type="SMART" id="SM00382">
    <property type="entry name" value="AAA"/>
    <property type="match status" value="1"/>
</dbReference>
<dbReference type="GO" id="GO:0016887">
    <property type="term" value="F:ATP hydrolysis activity"/>
    <property type="evidence" value="ECO:0007669"/>
    <property type="project" value="InterPro"/>
</dbReference>
<accession>A0A9X5BFT6</accession>
<name>A0A9X5BFT6_9FIRM</name>
<keyword evidence="3" id="KW-1185">Reference proteome</keyword>
<sequence length="384" mass="44726">MEQVYLTEINIRQVRHLQNIKIELPQNEKKHLLITGINGCGKTSVLKAIENSFLHVMGFMGQDWKEIKFDSSSDKIDIRSNLSNSIDGKEMYKLYQEGQIILIYFSADRKFTMNKSKTVGAFNIYKVKMFTEKMNTSFGQLLVYLYVEKLFAREKGDEETVKDVEKWFEWLQGALRELFDNAQLELKFLLEDMCFKIKLPGREEFGLDEMASGYEALFDLFSEIVIRMEQQAHLKYDLPGIVLIDEIELHLHIAWQKKVLPFLVRVFPNLQFIVATHSPFVVSSIESAVIYDLEKNIMVGNLSAYSYECLVESLFSTTVFSDVMGNKYGRYRELVEKDTSRSVSEDEELVDLIKYFQSIPFFVAEDIILDFQITESQRKHGKDK</sequence>
<gene>
    <name evidence="2" type="ORF">D5281_09950</name>
</gene>
<dbReference type="SUPFAM" id="SSF52540">
    <property type="entry name" value="P-loop containing nucleoside triphosphate hydrolases"/>
    <property type="match status" value="1"/>
</dbReference>
<evidence type="ECO:0000313" key="2">
    <source>
        <dbReference type="EMBL" id="NBJ92909.1"/>
    </source>
</evidence>
<dbReference type="EMBL" id="QZDT01000013">
    <property type="protein sequence ID" value="NBJ92909.1"/>
    <property type="molecule type" value="Genomic_DNA"/>
</dbReference>
<evidence type="ECO:0000313" key="3">
    <source>
        <dbReference type="Proteomes" id="UP001154420"/>
    </source>
</evidence>
<reference evidence="2" key="1">
    <citation type="submission" date="2018-09" db="EMBL/GenBank/DDBJ databases">
        <title>Murine metabolic-syndrome-specific gut microbial biobank.</title>
        <authorList>
            <person name="Liu C."/>
        </authorList>
    </citation>
    <scope>NUCLEOTIDE SEQUENCE</scope>
    <source>
        <strain evidence="2">D42-62</strain>
    </source>
</reference>